<dbReference type="RefSeq" id="WP_139601438.1">
    <property type="nucleotide sequence ID" value="NZ_VDCQ01000007.1"/>
</dbReference>
<dbReference type="Proteomes" id="UP000307943">
    <property type="component" value="Unassembled WGS sequence"/>
</dbReference>
<evidence type="ECO:0000313" key="2">
    <source>
        <dbReference type="Proteomes" id="UP000307943"/>
    </source>
</evidence>
<gene>
    <name evidence="1" type="ORF">FE784_07050</name>
</gene>
<keyword evidence="2" id="KW-1185">Reference proteome</keyword>
<evidence type="ECO:0000313" key="1">
    <source>
        <dbReference type="EMBL" id="TNJ66953.1"/>
    </source>
</evidence>
<protein>
    <submittedName>
        <fullName evidence="1">Uncharacterized protein</fullName>
    </submittedName>
</protein>
<sequence>MALSIFPRMLRRALYDTRERLLSTEAARIAFLEDSLAPEQGDAMRMPGSQSAILIKRKKSVSFELNSSSTGAFTLMNVS</sequence>
<dbReference type="EMBL" id="VDCQ01000007">
    <property type="protein sequence ID" value="TNJ66953.1"/>
    <property type="molecule type" value="Genomic_DNA"/>
</dbReference>
<reference evidence="1 2" key="1">
    <citation type="submission" date="2019-05" db="EMBL/GenBank/DDBJ databases">
        <title>We sequenced the genome of Paenibacillus hemerocallicola KCTC 33185 for further insight into its adaptation and study the phylogeny of Paenibacillus.</title>
        <authorList>
            <person name="Narsing Rao M.P."/>
        </authorList>
    </citation>
    <scope>NUCLEOTIDE SEQUENCE [LARGE SCALE GENOMIC DNA]</scope>
    <source>
        <strain evidence="1 2">KCTC 33185</strain>
    </source>
</reference>
<organism evidence="1 2">
    <name type="scientific">Paenibacillus hemerocallicola</name>
    <dbReference type="NCBI Taxonomy" id="1172614"/>
    <lineage>
        <taxon>Bacteria</taxon>
        <taxon>Bacillati</taxon>
        <taxon>Bacillota</taxon>
        <taxon>Bacilli</taxon>
        <taxon>Bacillales</taxon>
        <taxon>Paenibacillaceae</taxon>
        <taxon>Paenibacillus</taxon>
    </lineage>
</organism>
<name>A0A5C4TD00_9BACL</name>
<proteinExistence type="predicted"/>
<comment type="caution">
    <text evidence="1">The sequence shown here is derived from an EMBL/GenBank/DDBJ whole genome shotgun (WGS) entry which is preliminary data.</text>
</comment>
<accession>A0A5C4TD00</accession>
<dbReference type="AlphaFoldDB" id="A0A5C4TD00"/>